<evidence type="ECO:0000256" key="6">
    <source>
        <dbReference type="ARBA" id="ARBA00022917"/>
    </source>
</evidence>
<evidence type="ECO:0000259" key="13">
    <source>
        <dbReference type="Pfam" id="PF09334"/>
    </source>
</evidence>
<comment type="catalytic activity">
    <reaction evidence="8 9">
        <text>tRNA(Leu) + L-leucine + ATP = L-leucyl-tRNA(Leu) + AMP + diphosphate</text>
        <dbReference type="Rhea" id="RHEA:11688"/>
        <dbReference type="Rhea" id="RHEA-COMP:9613"/>
        <dbReference type="Rhea" id="RHEA-COMP:9622"/>
        <dbReference type="ChEBI" id="CHEBI:30616"/>
        <dbReference type="ChEBI" id="CHEBI:33019"/>
        <dbReference type="ChEBI" id="CHEBI:57427"/>
        <dbReference type="ChEBI" id="CHEBI:78442"/>
        <dbReference type="ChEBI" id="CHEBI:78494"/>
        <dbReference type="ChEBI" id="CHEBI:456215"/>
        <dbReference type="EC" id="6.1.1.4"/>
    </reaction>
</comment>
<evidence type="ECO:0000259" key="14">
    <source>
        <dbReference type="Pfam" id="PF13603"/>
    </source>
</evidence>
<feature type="domain" description="Methionyl/Leucyl tRNA synthetase" evidence="13">
    <location>
        <begin position="47"/>
        <end position="178"/>
    </location>
</feature>
<gene>
    <name evidence="9 15" type="primary">leuS</name>
    <name evidence="15" type="ORF">M5X04_16350</name>
</gene>
<feature type="binding site" evidence="9">
    <location>
        <position position="587"/>
    </location>
    <ligand>
        <name>ATP</name>
        <dbReference type="ChEBI" id="CHEBI:30616"/>
    </ligand>
</feature>
<evidence type="ECO:0000256" key="1">
    <source>
        <dbReference type="ARBA" id="ARBA00005594"/>
    </source>
</evidence>
<evidence type="ECO:0000313" key="16">
    <source>
        <dbReference type="Proteomes" id="UP001527090"/>
    </source>
</evidence>
<dbReference type="Gene3D" id="1.10.730.10">
    <property type="entry name" value="Isoleucyl-tRNA Synthetase, Domain 1"/>
    <property type="match status" value="1"/>
</dbReference>
<keyword evidence="4 9" id="KW-0547">Nucleotide-binding</keyword>
<dbReference type="RefSeq" id="WP_021256847.1">
    <property type="nucleotide sequence ID" value="NZ_JAMDLY010000014.1"/>
</dbReference>
<comment type="caution">
    <text evidence="9">Lacks conserved residue(s) required for the propagation of feature annotation.</text>
</comment>
<comment type="similarity">
    <text evidence="1 9 10">Belongs to the class-I aminoacyl-tRNA synthetase family.</text>
</comment>
<evidence type="ECO:0000256" key="5">
    <source>
        <dbReference type="ARBA" id="ARBA00022840"/>
    </source>
</evidence>
<keyword evidence="5 9" id="KW-0067">ATP-binding</keyword>
<dbReference type="EC" id="6.1.1.4" evidence="9"/>
<keyword evidence="16" id="KW-1185">Reference proteome</keyword>
<sequence>MSQEAKQPHGYVPQQIEPKWQSYWDEHKTFATTEDENKPNFYALDMFPYPSGAGLHVGHPEGYTATDIMSRYKRMQGYNVLHPMAWDAFGLPAEQYAIDTGQHPREFTVKNIDNFRRQIKSLGFSYDWDREFSTTDPEYYKWTQWIFIQLYKRGLAYVAEVPVNWCPALGTVLANEEVIDGRSERGNHPVIRKPMRQWVLKITEYAERLLQDLDELDWPESLKDMQRNWIGKSKGAEVRFVIDGHEEELVVFTTRPDTLFGATYCVMAPEHELVERITTAEQQAAVKAYQEQAARKSDLERTDLAKDKTGVFTGSYAVNPANGAKLPIWIADYVLAGYGTGAIMAVPGHDQRDWEFAKQFDLPIIEVIEGGNVQEEVYSGDGAHVNSEFLNGMDNAAAMARMIEWLEAEGKGEGKVTYRLRDWLFSRQRYWGEPIPILHLEDGTMKPVPESELPLTLPDVDQIRPSGTGESPLANVDEWVNTVDPETGMKARRETNTMPQWAGSSWYYLRYIDPHNNDEICSKEKQKKWLPVDLYIGGVEHAVLHLLYARFWHKVLFDLGVVDTKEPFQKLVNQGMILGTNGEKMSKSRGNVINPDDIVNEFGGDTLRIYEMFMGPLEATKPWNTNGVEGSYRFLSRIWRLFINEETGALNSKIADGTDGADPAFVRTWHKTIKKVTEDIEGFRFNTAISQLMIFINEAYKTEVLPRQAMENFVQLLAPLAPHIAEELWQRLGYQESITYAAWPTYDESLTVDAEAEIVIQVNGKIVCRANVAADADEEAMQQKAMSLANVQDAIAGKTVRKVIAVKGRLVNIVVG</sequence>
<proteinExistence type="inferred from homology"/>
<evidence type="ECO:0000256" key="8">
    <source>
        <dbReference type="ARBA" id="ARBA00047469"/>
    </source>
</evidence>
<keyword evidence="2 9" id="KW-0963">Cytoplasm</keyword>
<evidence type="ECO:0000313" key="15">
    <source>
        <dbReference type="EMBL" id="MCY9530881.1"/>
    </source>
</evidence>
<dbReference type="InterPro" id="IPR013155">
    <property type="entry name" value="M/V/L/I-tRNA-synth_anticd-bd"/>
</dbReference>
<dbReference type="Pfam" id="PF08264">
    <property type="entry name" value="Anticodon_1"/>
    <property type="match status" value="1"/>
</dbReference>
<dbReference type="InterPro" id="IPR009080">
    <property type="entry name" value="tRNAsynth_Ia_anticodon-bd"/>
</dbReference>
<dbReference type="NCBIfam" id="TIGR00396">
    <property type="entry name" value="leuS_bact"/>
    <property type="match status" value="1"/>
</dbReference>
<feature type="domain" description="Aminoacyl-tRNA synthetase class Ia" evidence="11">
    <location>
        <begin position="420"/>
        <end position="610"/>
    </location>
</feature>
<dbReference type="CDD" id="cd07958">
    <property type="entry name" value="Anticodon_Ia_Leu_BEm"/>
    <property type="match status" value="1"/>
</dbReference>
<evidence type="ECO:0000256" key="2">
    <source>
        <dbReference type="ARBA" id="ARBA00022490"/>
    </source>
</evidence>
<dbReference type="SUPFAM" id="SSF52374">
    <property type="entry name" value="Nucleotidylyl transferase"/>
    <property type="match status" value="1"/>
</dbReference>
<keyword evidence="6 9" id="KW-0648">Protein biosynthesis</keyword>
<dbReference type="InterPro" id="IPR001412">
    <property type="entry name" value="aa-tRNA-synth_I_CS"/>
</dbReference>
<feature type="short sequence motif" description="'KMSKS' region" evidence="9">
    <location>
        <begin position="584"/>
        <end position="588"/>
    </location>
</feature>
<dbReference type="InterPro" id="IPR002300">
    <property type="entry name" value="aa-tRNA-synth_Ia"/>
</dbReference>
<dbReference type="Proteomes" id="UP001527090">
    <property type="component" value="Unassembled WGS sequence"/>
</dbReference>
<comment type="subcellular location">
    <subcellularLocation>
        <location evidence="9">Cytoplasm</location>
    </subcellularLocation>
</comment>
<evidence type="ECO:0000256" key="3">
    <source>
        <dbReference type="ARBA" id="ARBA00022598"/>
    </source>
</evidence>
<dbReference type="SUPFAM" id="SSF50677">
    <property type="entry name" value="ValRS/IleRS/LeuRS editing domain"/>
    <property type="match status" value="1"/>
</dbReference>
<dbReference type="Pfam" id="PF00133">
    <property type="entry name" value="tRNA-synt_1"/>
    <property type="match status" value="1"/>
</dbReference>
<evidence type="ECO:0000259" key="11">
    <source>
        <dbReference type="Pfam" id="PF00133"/>
    </source>
</evidence>
<dbReference type="InterPro" id="IPR009008">
    <property type="entry name" value="Val/Leu/Ile-tRNA-synth_edit"/>
</dbReference>
<dbReference type="Gene3D" id="3.10.20.590">
    <property type="match status" value="1"/>
</dbReference>
<dbReference type="PANTHER" id="PTHR43740:SF2">
    <property type="entry name" value="LEUCINE--TRNA LIGASE, MITOCHONDRIAL"/>
    <property type="match status" value="1"/>
</dbReference>
<dbReference type="HAMAP" id="MF_00049_B">
    <property type="entry name" value="Leu_tRNA_synth_B"/>
    <property type="match status" value="1"/>
</dbReference>
<evidence type="ECO:0000259" key="12">
    <source>
        <dbReference type="Pfam" id="PF08264"/>
    </source>
</evidence>
<dbReference type="InterPro" id="IPR015413">
    <property type="entry name" value="Methionyl/Leucyl_tRNA_Synth"/>
</dbReference>
<dbReference type="Pfam" id="PF13603">
    <property type="entry name" value="tRNA-synt_1_2"/>
    <property type="match status" value="1"/>
</dbReference>
<dbReference type="InterPro" id="IPR014729">
    <property type="entry name" value="Rossmann-like_a/b/a_fold"/>
</dbReference>
<keyword evidence="7 9" id="KW-0030">Aminoacyl-tRNA synthetase</keyword>
<dbReference type="PANTHER" id="PTHR43740">
    <property type="entry name" value="LEUCYL-TRNA SYNTHETASE"/>
    <property type="match status" value="1"/>
</dbReference>
<evidence type="ECO:0000256" key="4">
    <source>
        <dbReference type="ARBA" id="ARBA00022741"/>
    </source>
</evidence>
<dbReference type="GO" id="GO:0004823">
    <property type="term" value="F:leucine-tRNA ligase activity"/>
    <property type="evidence" value="ECO:0007669"/>
    <property type="project" value="UniProtKB-EC"/>
</dbReference>
<dbReference type="InterPro" id="IPR002302">
    <property type="entry name" value="Leu-tRNA-ligase"/>
</dbReference>
<evidence type="ECO:0000256" key="7">
    <source>
        <dbReference type="ARBA" id="ARBA00023146"/>
    </source>
</evidence>
<keyword evidence="3 9" id="KW-0436">Ligase</keyword>
<dbReference type="SUPFAM" id="SSF47323">
    <property type="entry name" value="Anticodon-binding domain of a subclass of class I aminoacyl-tRNA synthetases"/>
    <property type="match status" value="1"/>
</dbReference>
<comment type="caution">
    <text evidence="15">The sequence shown here is derived from an EMBL/GenBank/DDBJ whole genome shotgun (WGS) entry which is preliminary data.</text>
</comment>
<dbReference type="CDD" id="cd00812">
    <property type="entry name" value="LeuRS_core"/>
    <property type="match status" value="1"/>
</dbReference>
<feature type="domain" description="Leucyl-tRNA synthetase editing" evidence="14">
    <location>
        <begin position="227"/>
        <end position="407"/>
    </location>
</feature>
<accession>A0ABT4EAW7</accession>
<evidence type="ECO:0000256" key="9">
    <source>
        <dbReference type="HAMAP-Rule" id="MF_00049"/>
    </source>
</evidence>
<evidence type="ECO:0000256" key="10">
    <source>
        <dbReference type="RuleBase" id="RU363035"/>
    </source>
</evidence>
<dbReference type="Pfam" id="PF09334">
    <property type="entry name" value="tRNA-synt_1g"/>
    <property type="match status" value="1"/>
</dbReference>
<reference evidence="15 16" key="1">
    <citation type="submission" date="2022-05" db="EMBL/GenBank/DDBJ databases">
        <title>Genome Sequencing of Bee-Associated Microbes.</title>
        <authorList>
            <person name="Dunlap C."/>
        </authorList>
    </citation>
    <scope>NUCLEOTIDE SEQUENCE [LARGE SCALE GENOMIC DNA]</scope>
    <source>
        <strain evidence="15 16">NRRL NRS-750</strain>
    </source>
</reference>
<dbReference type="Gene3D" id="3.40.50.620">
    <property type="entry name" value="HUPs"/>
    <property type="match status" value="2"/>
</dbReference>
<protein>
    <recommendedName>
        <fullName evidence="9">Leucine--tRNA ligase</fullName>
        <ecNumber evidence="9">6.1.1.4</ecNumber>
    </recommendedName>
    <alternativeName>
        <fullName evidence="9">Leucyl-tRNA synthetase</fullName>
        <shortName evidence="9">LeuRS</shortName>
    </alternativeName>
</protein>
<dbReference type="PRINTS" id="PR00985">
    <property type="entry name" value="TRNASYNTHLEU"/>
</dbReference>
<dbReference type="EMBL" id="JAMDLY010000014">
    <property type="protein sequence ID" value="MCY9530881.1"/>
    <property type="molecule type" value="Genomic_DNA"/>
</dbReference>
<name>A0ABT4EAW7_PAEAL</name>
<dbReference type="InterPro" id="IPR025709">
    <property type="entry name" value="Leu_tRNA-synth_edit"/>
</dbReference>
<organism evidence="15 16">
    <name type="scientific">Paenibacillus alvei</name>
    <name type="common">Bacillus alvei</name>
    <dbReference type="NCBI Taxonomy" id="44250"/>
    <lineage>
        <taxon>Bacteria</taxon>
        <taxon>Bacillati</taxon>
        <taxon>Bacillota</taxon>
        <taxon>Bacilli</taxon>
        <taxon>Bacillales</taxon>
        <taxon>Paenibacillaceae</taxon>
        <taxon>Paenibacillus</taxon>
    </lineage>
</organism>
<dbReference type="PROSITE" id="PS00178">
    <property type="entry name" value="AA_TRNA_LIGASE_I"/>
    <property type="match status" value="1"/>
</dbReference>
<feature type="domain" description="Methionyl/Valyl/Leucyl/Isoleucyl-tRNA synthetase anticodon-binding" evidence="12">
    <location>
        <begin position="665"/>
        <end position="779"/>
    </location>
</feature>